<feature type="compositionally biased region" description="Polar residues" evidence="2">
    <location>
        <begin position="364"/>
        <end position="374"/>
    </location>
</feature>
<keyword evidence="3" id="KW-0548">Nucleotidyltransferase</keyword>
<comment type="caution">
    <text evidence="3">The sequence shown here is derived from an EMBL/GenBank/DDBJ whole genome shotgun (WGS) entry which is preliminary data.</text>
</comment>
<feature type="region of interest" description="Disordered" evidence="2">
    <location>
        <begin position="1"/>
        <end position="36"/>
    </location>
</feature>
<dbReference type="GO" id="GO:0003964">
    <property type="term" value="F:RNA-directed DNA polymerase activity"/>
    <property type="evidence" value="ECO:0007669"/>
    <property type="project" value="UniProtKB-KW"/>
</dbReference>
<dbReference type="PANTHER" id="PTHR45835:SF99">
    <property type="entry name" value="CHROMO DOMAIN-CONTAINING PROTEIN-RELATED"/>
    <property type="match status" value="1"/>
</dbReference>
<dbReference type="InterPro" id="IPR012337">
    <property type="entry name" value="RNaseH-like_sf"/>
</dbReference>
<feature type="region of interest" description="Disordered" evidence="2">
    <location>
        <begin position="355"/>
        <end position="374"/>
    </location>
</feature>
<dbReference type="InterPro" id="IPR036397">
    <property type="entry name" value="RNaseH_sf"/>
</dbReference>
<feature type="coiled-coil region" evidence="1">
    <location>
        <begin position="118"/>
        <end position="187"/>
    </location>
</feature>
<keyword evidence="3" id="KW-0695">RNA-directed DNA polymerase</keyword>
<evidence type="ECO:0000256" key="1">
    <source>
        <dbReference type="SAM" id="Coils"/>
    </source>
</evidence>
<gene>
    <name evidence="3" type="ORF">Tci_004299</name>
</gene>
<dbReference type="Gene3D" id="3.30.420.10">
    <property type="entry name" value="Ribonuclease H-like superfamily/Ribonuclease H"/>
    <property type="match status" value="1"/>
</dbReference>
<reference evidence="3" key="1">
    <citation type="journal article" date="2019" name="Sci. Rep.">
        <title>Draft genome of Tanacetum cinerariifolium, the natural source of mosquito coil.</title>
        <authorList>
            <person name="Yamashiro T."/>
            <person name="Shiraishi A."/>
            <person name="Satake H."/>
            <person name="Nakayama K."/>
        </authorList>
    </citation>
    <scope>NUCLEOTIDE SEQUENCE</scope>
</reference>
<dbReference type="SUPFAM" id="SSF53098">
    <property type="entry name" value="Ribonuclease H-like"/>
    <property type="match status" value="1"/>
</dbReference>
<dbReference type="GO" id="GO:0003676">
    <property type="term" value="F:nucleic acid binding"/>
    <property type="evidence" value="ECO:0007669"/>
    <property type="project" value="InterPro"/>
</dbReference>
<dbReference type="EMBL" id="BKCJ010000341">
    <property type="protein sequence ID" value="GEU32321.1"/>
    <property type="molecule type" value="Genomic_DNA"/>
</dbReference>
<evidence type="ECO:0000256" key="2">
    <source>
        <dbReference type="SAM" id="MobiDB-lite"/>
    </source>
</evidence>
<feature type="coiled-coil region" evidence="1">
    <location>
        <begin position="255"/>
        <end position="282"/>
    </location>
</feature>
<name>A0A6L2J612_TANCI</name>
<proteinExistence type="predicted"/>
<sequence>MSSPNHPTFDIENAFSSNSPNYTPASPDYSPASPRNTPFKSLNNSYGLVPIASPTILLFYDDPYMKVMHAYDVIIPPQVSIPSPIIMPPPLMLSPIFNPQEFFVPKELLPPKEQVNEKYFALKEIESLKDEIKSLQIENQDLNSKEFELNNLEKVYANKESVLLKDVDQMKSQVSELAEKLKISDQEIKQQIILFEEDKRILEIKFKFLKHDNSLEKMFEMIEQEYGSNVSKISITSSTIETKNLELVKEMGDKVKCFDDEKKVFENKISKLENDLEQRVKDFDDVNMDDPNITMEEYFKLEEEKARRRGKLYKWETAMYSKIWYDEDVHDLRSIETEFPAIAFNDTLMSEPTIPASPDYSPASLGNTPSESSNNSYGLVPMVSPTLSLFHDDLYMKVMHAYDPIIPPQVPIPPPIIMPPSLMLSPIFNPQEFFIPEELLPPKKQSSYLISSSIDFSNPSRKQALNEKFKTKKLARLYLKEIVSKHGSERTIQTLKDMLRVCVIDFGNGWDKHLPLAEFSFNNSYHASIKAAPFEALYGRKCRSPVCWSEVVDAQIMGPELILETTEMIVQIKNRLLAAHSRQKSYVDGSNLSKVGFPLLKFDGTQSEDRSTHGNERIRCGRSTRISLTLTRNELVGLIRWFERTASVFSRSKCTEDCKVKFVTGTLIEDALSWWNYYAKPIGIEQADKIAWTELKGLLINKYCPRTKVRKIKDEFYNLVVKGNDLKTYARRF</sequence>
<keyword evidence="1" id="KW-0175">Coiled coil</keyword>
<dbReference type="AlphaFoldDB" id="A0A6L2J612"/>
<protein>
    <submittedName>
        <fullName evidence="3">Putative reverse transcriptase domain-containing protein</fullName>
    </submittedName>
</protein>
<accession>A0A6L2J612</accession>
<evidence type="ECO:0000313" key="3">
    <source>
        <dbReference type="EMBL" id="GEU32321.1"/>
    </source>
</evidence>
<dbReference type="PANTHER" id="PTHR45835">
    <property type="entry name" value="YALI0A06105P"/>
    <property type="match status" value="1"/>
</dbReference>
<feature type="compositionally biased region" description="Polar residues" evidence="2">
    <location>
        <begin position="14"/>
        <end position="24"/>
    </location>
</feature>
<keyword evidence="3" id="KW-0808">Transferase</keyword>
<organism evidence="3">
    <name type="scientific">Tanacetum cinerariifolium</name>
    <name type="common">Dalmatian daisy</name>
    <name type="synonym">Chrysanthemum cinerariifolium</name>
    <dbReference type="NCBI Taxonomy" id="118510"/>
    <lineage>
        <taxon>Eukaryota</taxon>
        <taxon>Viridiplantae</taxon>
        <taxon>Streptophyta</taxon>
        <taxon>Embryophyta</taxon>
        <taxon>Tracheophyta</taxon>
        <taxon>Spermatophyta</taxon>
        <taxon>Magnoliopsida</taxon>
        <taxon>eudicotyledons</taxon>
        <taxon>Gunneridae</taxon>
        <taxon>Pentapetalae</taxon>
        <taxon>asterids</taxon>
        <taxon>campanulids</taxon>
        <taxon>Asterales</taxon>
        <taxon>Asteraceae</taxon>
        <taxon>Asteroideae</taxon>
        <taxon>Anthemideae</taxon>
        <taxon>Anthemidinae</taxon>
        <taxon>Tanacetum</taxon>
    </lineage>
</organism>